<feature type="region of interest" description="Disordered" evidence="1">
    <location>
        <begin position="1"/>
        <end position="22"/>
    </location>
</feature>
<proteinExistence type="predicted"/>
<dbReference type="EMBL" id="KV440976">
    <property type="protein sequence ID" value="OAD75966.1"/>
    <property type="molecule type" value="Genomic_DNA"/>
</dbReference>
<dbReference type="VEuPathDB" id="FungiDB:PHYBLDRAFT_142949"/>
<evidence type="ECO:0000313" key="3">
    <source>
        <dbReference type="Proteomes" id="UP000077315"/>
    </source>
</evidence>
<keyword evidence="3" id="KW-1185">Reference proteome</keyword>
<sequence length="318" mass="35988">MAPRTNINQNARTNESASRPLINAVNTSRIGLSNPMIASRPDNMSIPVSEFNDVVSLLATLNAKMTAVSSDVSELKVQCQMGAQSTDMQAVLDSDMDSQDIISSSRHPKISSIIWGRLRNINLKMDDLELIRENNDKPTWDVNIGLSDEFNKNLVSDLMLYIHHQPVAAMIPPKKLCGIIVNSYYNCLAASKLTEEDIQTNTTSNRRENRKTALNKRRKRTYTKHNYAVTKKFNRDYNDVFYRDTKSGDETETNTSVVASRPDWYSDELNAMFDFLDNLARDDLGKRATQLKSRSHVLVHKTIPCGLVTKMPAWSKRV</sequence>
<dbReference type="Proteomes" id="UP000077315">
    <property type="component" value="Unassembled WGS sequence"/>
</dbReference>
<protein>
    <submittedName>
        <fullName evidence="2">Uncharacterized protein</fullName>
    </submittedName>
</protein>
<gene>
    <name evidence="2" type="ORF">PHYBLDRAFT_142949</name>
</gene>
<dbReference type="InParanoid" id="A0A162Q072"/>
<evidence type="ECO:0000256" key="1">
    <source>
        <dbReference type="SAM" id="MobiDB-lite"/>
    </source>
</evidence>
<dbReference type="GeneID" id="28991811"/>
<dbReference type="RefSeq" id="XP_018294006.1">
    <property type="nucleotide sequence ID" value="XM_018430905.1"/>
</dbReference>
<reference evidence="3" key="1">
    <citation type="submission" date="2015-06" db="EMBL/GenBank/DDBJ databases">
        <title>Expansion of signal transduction pathways in fungi by whole-genome duplication.</title>
        <authorList>
            <consortium name="DOE Joint Genome Institute"/>
            <person name="Corrochano L.M."/>
            <person name="Kuo A."/>
            <person name="Marcet-Houben M."/>
            <person name="Polaino S."/>
            <person name="Salamov A."/>
            <person name="Villalobos J.M."/>
            <person name="Alvarez M.I."/>
            <person name="Avalos J."/>
            <person name="Benito E.P."/>
            <person name="Benoit I."/>
            <person name="Burger G."/>
            <person name="Camino L.P."/>
            <person name="Canovas D."/>
            <person name="Cerda-Olmedo E."/>
            <person name="Cheng J.-F."/>
            <person name="Dominguez A."/>
            <person name="Elias M."/>
            <person name="Eslava A.P."/>
            <person name="Glaser F."/>
            <person name="Grimwood J."/>
            <person name="Gutierrez G."/>
            <person name="Heitman J."/>
            <person name="Henrissat B."/>
            <person name="Iturriaga E.A."/>
            <person name="Lang B.F."/>
            <person name="Lavin J.L."/>
            <person name="Lee S."/>
            <person name="Li W."/>
            <person name="Lindquist E."/>
            <person name="Lopez-Garcia S."/>
            <person name="Luque E.M."/>
            <person name="Marcos A.T."/>
            <person name="Martin J."/>
            <person name="McCluskey K."/>
            <person name="Medina H.R."/>
            <person name="Miralles-Duran A."/>
            <person name="Miyazaki A."/>
            <person name="Munoz-Torres E."/>
            <person name="Oguiza J.A."/>
            <person name="Ohm R."/>
            <person name="Olmedo M."/>
            <person name="Orejas M."/>
            <person name="Ortiz-Castellanos L."/>
            <person name="Pisabarro A.G."/>
            <person name="Rodriguez-Romero J."/>
            <person name="Ruiz-Herrera J."/>
            <person name="Ruiz-Vazquez R."/>
            <person name="Sanz C."/>
            <person name="Schackwitz W."/>
            <person name="Schmutz J."/>
            <person name="Shahriari M."/>
            <person name="Shelest E."/>
            <person name="Silva-Franco F."/>
            <person name="Soanes D."/>
            <person name="Syed K."/>
            <person name="Tagua V.G."/>
            <person name="Talbot N.J."/>
            <person name="Thon M."/>
            <person name="De vries R.P."/>
            <person name="Wiebenga A."/>
            <person name="Yadav J.S."/>
            <person name="Braun E.L."/>
            <person name="Baker S."/>
            <person name="Garre V."/>
            <person name="Horwitz B."/>
            <person name="Torres-Martinez S."/>
            <person name="Idnurm A."/>
            <person name="Herrera-Estrella A."/>
            <person name="Gabaldon T."/>
            <person name="Grigoriev I.V."/>
        </authorList>
    </citation>
    <scope>NUCLEOTIDE SEQUENCE [LARGE SCALE GENOMIC DNA]</scope>
    <source>
        <strain evidence="3">NRRL 1555(-)</strain>
    </source>
</reference>
<evidence type="ECO:0000313" key="2">
    <source>
        <dbReference type="EMBL" id="OAD75966.1"/>
    </source>
</evidence>
<dbReference type="AlphaFoldDB" id="A0A162Q072"/>
<organism evidence="2 3">
    <name type="scientific">Phycomyces blakesleeanus (strain ATCC 8743b / DSM 1359 / FGSC 10004 / NBRC 33097 / NRRL 1555)</name>
    <dbReference type="NCBI Taxonomy" id="763407"/>
    <lineage>
        <taxon>Eukaryota</taxon>
        <taxon>Fungi</taxon>
        <taxon>Fungi incertae sedis</taxon>
        <taxon>Mucoromycota</taxon>
        <taxon>Mucoromycotina</taxon>
        <taxon>Mucoromycetes</taxon>
        <taxon>Mucorales</taxon>
        <taxon>Phycomycetaceae</taxon>
        <taxon>Phycomyces</taxon>
    </lineage>
</organism>
<name>A0A162Q072_PHYB8</name>
<accession>A0A162Q072</accession>
<feature type="compositionally biased region" description="Polar residues" evidence="1">
    <location>
        <begin position="1"/>
        <end position="17"/>
    </location>
</feature>